<dbReference type="STRING" id="9986.ENSOCUP00000016686"/>
<evidence type="ECO:0000259" key="11">
    <source>
        <dbReference type="Pfam" id="PF02366"/>
    </source>
</evidence>
<dbReference type="eggNOG" id="KOG3359">
    <property type="taxonomic scope" value="Eukaryota"/>
</dbReference>
<keyword evidence="5" id="KW-0808">Transferase</keyword>
<evidence type="ECO:0000256" key="6">
    <source>
        <dbReference type="ARBA" id="ARBA00022692"/>
    </source>
</evidence>
<sequence length="288" mass="31198">MLLESLLIFFNLLAVLSYLKFSNSQKHSPFSPAWWFWLTLTGVACSCAVGVKYMGVFTYLLVLAVAAVHAWQLIGDKALSHVRVDVSAAPGRPVGVRGHLLGFLSLTFSKLQRREVGTLSRRRRDPRALPAGLCVLSPARPRRGLAGPPGGPVLAVLLRPLAAALPLRAPRPDHVQCLPGQLGGRTCAHHPGPAAGGGLRVPGHPEERLRQTLALLASLSPEHLPHDLRERPRQLPPAAGDLLPLQRRQQLVDREGPREAPAGGEQPPETRAPRRPRAAGPRHDHPLP</sequence>
<feature type="transmembrane region" description="Helical" evidence="10">
    <location>
        <begin position="33"/>
        <end position="51"/>
    </location>
</feature>
<evidence type="ECO:0000256" key="10">
    <source>
        <dbReference type="SAM" id="Phobius"/>
    </source>
</evidence>
<feature type="transmembrane region" description="Helical" evidence="10">
    <location>
        <begin position="6"/>
        <end position="21"/>
    </location>
</feature>
<dbReference type="InterPro" id="IPR027005">
    <property type="entry name" value="PMT-like"/>
</dbReference>
<feature type="domain" description="ArnT-like N-terminal" evidence="11">
    <location>
        <begin position="1"/>
        <end position="83"/>
    </location>
</feature>
<dbReference type="PANTHER" id="PTHR10050:SF51">
    <property type="entry name" value="PROTEIN O-MANNOSYL-TRANSFERASE 1"/>
    <property type="match status" value="1"/>
</dbReference>
<dbReference type="UniPathway" id="UPA00378"/>
<reference evidence="12" key="3">
    <citation type="submission" date="2025-09" db="UniProtKB">
        <authorList>
            <consortium name="Ensembl"/>
        </authorList>
    </citation>
    <scope>IDENTIFICATION</scope>
    <source>
        <strain evidence="12">Thorbecke</strain>
    </source>
</reference>
<keyword evidence="4" id="KW-0328">Glycosyltransferase</keyword>
<name>G1TIB7_RABIT</name>
<keyword evidence="13" id="KW-1185">Reference proteome</keyword>
<evidence type="ECO:0000256" key="1">
    <source>
        <dbReference type="ARBA" id="ARBA00004127"/>
    </source>
</evidence>
<keyword evidence="7 10" id="KW-1133">Transmembrane helix</keyword>
<evidence type="ECO:0000313" key="12">
    <source>
        <dbReference type="Ensembl" id="ENSOCUP00000016686.2"/>
    </source>
</evidence>
<dbReference type="Ensembl" id="ENSOCUT00000028271.2">
    <property type="protein sequence ID" value="ENSOCUP00000016686.2"/>
    <property type="gene ID" value="ENSOCUG00000022260.2"/>
</dbReference>
<dbReference type="GeneTree" id="ENSGT00940000158049"/>
<proteinExistence type="inferred from homology"/>
<dbReference type="Bgee" id="ENSOCUG00000022260">
    <property type="expression patterns" value="Expressed in testis and 15 other cell types or tissues"/>
</dbReference>
<evidence type="ECO:0000256" key="9">
    <source>
        <dbReference type="SAM" id="MobiDB-lite"/>
    </source>
</evidence>
<evidence type="ECO:0000256" key="8">
    <source>
        <dbReference type="ARBA" id="ARBA00023136"/>
    </source>
</evidence>
<comment type="subcellular location">
    <subcellularLocation>
        <location evidence="1">Endomembrane system</location>
        <topology evidence="1">Multi-pass membrane protein</topology>
    </subcellularLocation>
</comment>
<evidence type="ECO:0000256" key="4">
    <source>
        <dbReference type="ARBA" id="ARBA00022676"/>
    </source>
</evidence>
<evidence type="ECO:0000256" key="7">
    <source>
        <dbReference type="ARBA" id="ARBA00022989"/>
    </source>
</evidence>
<reference evidence="12" key="2">
    <citation type="submission" date="2025-08" db="UniProtKB">
        <authorList>
            <consortium name="Ensembl"/>
        </authorList>
    </citation>
    <scope>IDENTIFICATION</scope>
    <source>
        <strain evidence="12">Thorbecke</strain>
    </source>
</reference>
<protein>
    <recommendedName>
        <fullName evidence="11">ArnT-like N-terminal domain-containing protein</fullName>
    </recommendedName>
</protein>
<dbReference type="InParanoid" id="G1TIB7"/>
<dbReference type="InterPro" id="IPR003342">
    <property type="entry name" value="ArnT-like_N"/>
</dbReference>
<comment type="similarity">
    <text evidence="3">Belongs to the glycosyltransferase 39 family.</text>
</comment>
<dbReference type="Proteomes" id="UP000001811">
    <property type="component" value="Unplaced"/>
</dbReference>
<organism evidence="12 13">
    <name type="scientific">Oryctolagus cuniculus</name>
    <name type="common">Rabbit</name>
    <dbReference type="NCBI Taxonomy" id="9986"/>
    <lineage>
        <taxon>Eukaryota</taxon>
        <taxon>Metazoa</taxon>
        <taxon>Chordata</taxon>
        <taxon>Craniata</taxon>
        <taxon>Vertebrata</taxon>
        <taxon>Euteleostomi</taxon>
        <taxon>Mammalia</taxon>
        <taxon>Eutheria</taxon>
        <taxon>Euarchontoglires</taxon>
        <taxon>Glires</taxon>
        <taxon>Lagomorpha</taxon>
        <taxon>Leporidae</taxon>
        <taxon>Oryctolagus</taxon>
    </lineage>
</organism>
<evidence type="ECO:0000313" key="13">
    <source>
        <dbReference type="Proteomes" id="UP000001811"/>
    </source>
</evidence>
<dbReference type="HOGENOM" id="CLU_008438_1_0_1"/>
<dbReference type="PANTHER" id="PTHR10050">
    <property type="entry name" value="DOLICHYL-PHOSPHATE-MANNOSE--PROTEIN MANNOSYLTRANSFERASE"/>
    <property type="match status" value="1"/>
</dbReference>
<evidence type="ECO:0000256" key="5">
    <source>
        <dbReference type="ARBA" id="ARBA00022679"/>
    </source>
</evidence>
<accession>G1TIB7</accession>
<dbReference type="GO" id="GO:0000030">
    <property type="term" value="F:mannosyltransferase activity"/>
    <property type="evidence" value="ECO:0007669"/>
    <property type="project" value="InterPro"/>
</dbReference>
<keyword evidence="8 10" id="KW-0472">Membrane</keyword>
<dbReference type="AlphaFoldDB" id="G1TIB7"/>
<comment type="pathway">
    <text evidence="2">Protein modification; protein glycosylation.</text>
</comment>
<dbReference type="GO" id="GO:0012505">
    <property type="term" value="C:endomembrane system"/>
    <property type="evidence" value="ECO:0007669"/>
    <property type="project" value="UniProtKB-SubCell"/>
</dbReference>
<reference evidence="12 13" key="1">
    <citation type="journal article" date="2011" name="Nature">
        <title>A high-resolution map of human evolutionary constraint using 29 mammals.</title>
        <authorList>
            <person name="Lindblad-Toh K."/>
            <person name="Garber M."/>
            <person name="Zuk O."/>
            <person name="Lin M.F."/>
            <person name="Parker B.J."/>
            <person name="Washietl S."/>
            <person name="Kheradpour P."/>
            <person name="Ernst J."/>
            <person name="Jordan G."/>
            <person name="Mauceli E."/>
            <person name="Ward L.D."/>
            <person name="Lowe C.B."/>
            <person name="Holloway A.K."/>
            <person name="Clamp M."/>
            <person name="Gnerre S."/>
            <person name="Alfoldi J."/>
            <person name="Beal K."/>
            <person name="Chang J."/>
            <person name="Clawson H."/>
            <person name="Cuff J."/>
            <person name="Di Palma F."/>
            <person name="Fitzgerald S."/>
            <person name="Flicek P."/>
            <person name="Guttman M."/>
            <person name="Hubisz M.J."/>
            <person name="Jaffe D.B."/>
            <person name="Jungreis I."/>
            <person name="Kent W.J."/>
            <person name="Kostka D."/>
            <person name="Lara M."/>
            <person name="Martins A.L."/>
            <person name="Massingham T."/>
            <person name="Moltke I."/>
            <person name="Raney B.J."/>
            <person name="Rasmussen M.D."/>
            <person name="Robinson J."/>
            <person name="Stark A."/>
            <person name="Vilella A.J."/>
            <person name="Wen J."/>
            <person name="Xie X."/>
            <person name="Zody M.C."/>
            <person name="Baldwin J."/>
            <person name="Bloom T."/>
            <person name="Chin C.W."/>
            <person name="Heiman D."/>
            <person name="Nicol R."/>
            <person name="Nusbaum C."/>
            <person name="Young S."/>
            <person name="Wilkinson J."/>
            <person name="Worley K.C."/>
            <person name="Kovar C.L."/>
            <person name="Muzny D.M."/>
            <person name="Gibbs R.A."/>
            <person name="Cree A."/>
            <person name="Dihn H.H."/>
            <person name="Fowler G."/>
            <person name="Jhangiani S."/>
            <person name="Joshi V."/>
            <person name="Lee S."/>
            <person name="Lewis L.R."/>
            <person name="Nazareth L.V."/>
            <person name="Okwuonu G."/>
            <person name="Santibanez J."/>
            <person name="Warren W.C."/>
            <person name="Mardis E.R."/>
            <person name="Weinstock G.M."/>
            <person name="Wilson R.K."/>
            <person name="Delehaunty K."/>
            <person name="Dooling D."/>
            <person name="Fronik C."/>
            <person name="Fulton L."/>
            <person name="Fulton B."/>
            <person name="Graves T."/>
            <person name="Minx P."/>
            <person name="Sodergren E."/>
            <person name="Birney E."/>
            <person name="Margulies E.H."/>
            <person name="Herrero J."/>
            <person name="Green E.D."/>
            <person name="Haussler D."/>
            <person name="Siepel A."/>
            <person name="Goldman N."/>
            <person name="Pollard K.S."/>
            <person name="Pedersen J.S."/>
            <person name="Lander E.S."/>
            <person name="Kellis M."/>
        </authorList>
    </citation>
    <scope>NUCLEOTIDE SEQUENCE [LARGE SCALE GENOMIC DNA]</scope>
    <source>
        <strain evidence="13">Thorbecke</strain>
    </source>
</reference>
<evidence type="ECO:0000256" key="3">
    <source>
        <dbReference type="ARBA" id="ARBA00007222"/>
    </source>
</evidence>
<dbReference type="PaxDb" id="9986-ENSOCUP00000016686"/>
<dbReference type="GO" id="GO:0016020">
    <property type="term" value="C:membrane"/>
    <property type="evidence" value="ECO:0007669"/>
    <property type="project" value="InterPro"/>
</dbReference>
<feature type="transmembrane region" description="Helical" evidence="10">
    <location>
        <begin position="57"/>
        <end position="74"/>
    </location>
</feature>
<dbReference type="GO" id="GO:0006493">
    <property type="term" value="P:protein O-linked glycosylation"/>
    <property type="evidence" value="ECO:0007669"/>
    <property type="project" value="InterPro"/>
</dbReference>
<keyword evidence="6 10" id="KW-0812">Transmembrane</keyword>
<dbReference type="Pfam" id="PF02366">
    <property type="entry name" value="PMT"/>
    <property type="match status" value="1"/>
</dbReference>
<evidence type="ECO:0000256" key="2">
    <source>
        <dbReference type="ARBA" id="ARBA00004922"/>
    </source>
</evidence>
<feature type="region of interest" description="Disordered" evidence="9">
    <location>
        <begin position="227"/>
        <end position="288"/>
    </location>
</feature>